<dbReference type="Proteomes" id="UP001244443">
    <property type="component" value="Chromosome"/>
</dbReference>
<keyword evidence="3 7" id="KW-0378">Hydrolase</keyword>
<dbReference type="Gene3D" id="3.40.50.2300">
    <property type="match status" value="1"/>
</dbReference>
<dbReference type="EMBL" id="CP129970">
    <property type="protein sequence ID" value="WKK83794.1"/>
    <property type="molecule type" value="Genomic_DNA"/>
</dbReference>
<accession>A0AA49JHY4</accession>
<feature type="active site" description="Proton donor" evidence="5">
    <location>
        <position position="127"/>
    </location>
</feature>
<dbReference type="CDD" id="cd16343">
    <property type="entry name" value="LMWPTP"/>
    <property type="match status" value="1"/>
</dbReference>
<evidence type="ECO:0000256" key="5">
    <source>
        <dbReference type="PIRSR" id="PIRSR617867-1"/>
    </source>
</evidence>
<feature type="active site" description="Nucleophile" evidence="5">
    <location>
        <position position="8"/>
    </location>
</feature>
<evidence type="ECO:0000313" key="7">
    <source>
        <dbReference type="EMBL" id="WKK83794.1"/>
    </source>
</evidence>
<dbReference type="PANTHER" id="PTHR11717:SF7">
    <property type="entry name" value="LOW MOLECULAR WEIGHT PHOSPHOTYROSINE PROTEIN PHOSPHATASE"/>
    <property type="match status" value="1"/>
</dbReference>
<dbReference type="EMBL" id="CP129968">
    <property type="protein sequence ID" value="WNB18797.1"/>
    <property type="molecule type" value="Genomic_DNA"/>
</dbReference>
<keyword evidence="4" id="KW-0904">Protein phosphatase</keyword>
<accession>A0AA51ZY02</accession>
<dbReference type="PRINTS" id="PR00719">
    <property type="entry name" value="LMWPTPASE"/>
</dbReference>
<keyword evidence="9" id="KW-1185">Reference proteome</keyword>
<dbReference type="InterPro" id="IPR036196">
    <property type="entry name" value="Ptyr_pPase_sf"/>
</dbReference>
<name>A0AA49JHY4_9BACT</name>
<reference evidence="7 9" key="1">
    <citation type="submission" date="2023-08" db="EMBL/GenBank/DDBJ databases">
        <title>Comparative genomics and taxonomic characterization of three novel marine species of genus Marivirga.</title>
        <authorList>
            <person name="Muhammad N."/>
            <person name="Kim S.-G."/>
        </authorList>
    </citation>
    <scope>NUCLEOTIDE SEQUENCE [LARGE SCALE GENOMIC DNA]</scope>
    <source>
        <strain evidence="7 9">ABR2-2</strain>
        <strain evidence="8">BKB1-2</strain>
    </source>
</reference>
<dbReference type="GO" id="GO:0004725">
    <property type="term" value="F:protein tyrosine phosphatase activity"/>
    <property type="evidence" value="ECO:0007669"/>
    <property type="project" value="UniProtKB-EC"/>
</dbReference>
<evidence type="ECO:0000256" key="1">
    <source>
        <dbReference type="ARBA" id="ARBA00011063"/>
    </source>
</evidence>
<gene>
    <name evidence="8" type="ORF">QYS47_02265</name>
    <name evidence="7" type="ORF">QYS48_16150</name>
</gene>
<dbReference type="AlphaFoldDB" id="A0AA49JHY4"/>
<dbReference type="Proteomes" id="UP001232019">
    <property type="component" value="Chromosome"/>
</dbReference>
<evidence type="ECO:0000256" key="4">
    <source>
        <dbReference type="ARBA" id="ARBA00022912"/>
    </source>
</evidence>
<feature type="domain" description="Phosphotyrosine protein phosphatase I" evidence="6">
    <location>
        <begin position="2"/>
        <end position="153"/>
    </location>
</feature>
<evidence type="ECO:0000259" key="6">
    <source>
        <dbReference type="SMART" id="SM00226"/>
    </source>
</evidence>
<dbReference type="InterPro" id="IPR050438">
    <property type="entry name" value="LMW_PTPase"/>
</dbReference>
<organism evidence="7 9">
    <name type="scientific">Marivirga arenosa</name>
    <dbReference type="NCBI Taxonomy" id="3059076"/>
    <lineage>
        <taxon>Bacteria</taxon>
        <taxon>Pseudomonadati</taxon>
        <taxon>Bacteroidota</taxon>
        <taxon>Cytophagia</taxon>
        <taxon>Cytophagales</taxon>
        <taxon>Marivirgaceae</taxon>
        <taxon>Marivirga</taxon>
    </lineage>
</organism>
<evidence type="ECO:0000313" key="9">
    <source>
        <dbReference type="Proteomes" id="UP001244443"/>
    </source>
</evidence>
<sequence length="160" mass="18655">MKKILFVCLGNICRSPLAEGLIVKKIAKLNLNEHFKIDSCGTADYHIGELPDERTRENALKNDLELNHRARQFEYSDFNKFDHILVMDNSNKMKVIGQATSEEHLRKVQLMREFETEDDLKGIDVPDPYYGGEEGFQNVFDILDRCTENLLEYHLQTIEY</sequence>
<protein>
    <recommendedName>
        <fullName evidence="2">protein-tyrosine-phosphatase</fullName>
        <ecNumber evidence="2">3.1.3.48</ecNumber>
    </recommendedName>
</protein>
<feature type="active site" evidence="5">
    <location>
        <position position="14"/>
    </location>
</feature>
<evidence type="ECO:0000313" key="8">
    <source>
        <dbReference type="EMBL" id="WNB18797.1"/>
    </source>
</evidence>
<dbReference type="KEGG" id="marp:QYS47_02265"/>
<dbReference type="RefSeq" id="WP_302099995.1">
    <property type="nucleotide sequence ID" value="NZ_CP129968.2"/>
</dbReference>
<dbReference type="SUPFAM" id="SSF52788">
    <property type="entry name" value="Phosphotyrosine protein phosphatases I"/>
    <property type="match status" value="1"/>
</dbReference>
<dbReference type="InterPro" id="IPR023485">
    <property type="entry name" value="Ptyr_pPase"/>
</dbReference>
<dbReference type="SMART" id="SM00226">
    <property type="entry name" value="LMWPc"/>
    <property type="match status" value="1"/>
</dbReference>
<proteinExistence type="inferred from homology"/>
<dbReference type="Pfam" id="PF01451">
    <property type="entry name" value="LMWPc"/>
    <property type="match status" value="1"/>
</dbReference>
<dbReference type="EC" id="3.1.3.48" evidence="2"/>
<evidence type="ECO:0000256" key="3">
    <source>
        <dbReference type="ARBA" id="ARBA00022801"/>
    </source>
</evidence>
<evidence type="ECO:0000256" key="2">
    <source>
        <dbReference type="ARBA" id="ARBA00013064"/>
    </source>
</evidence>
<dbReference type="InterPro" id="IPR017867">
    <property type="entry name" value="Tyr_phospatase_low_mol_wt"/>
</dbReference>
<comment type="similarity">
    <text evidence="1">Belongs to the low molecular weight phosphotyrosine protein phosphatase family.</text>
</comment>
<dbReference type="PANTHER" id="PTHR11717">
    <property type="entry name" value="LOW MOLECULAR WEIGHT PROTEIN TYROSINE PHOSPHATASE"/>
    <property type="match status" value="1"/>
</dbReference>